<evidence type="ECO:0000313" key="9">
    <source>
        <dbReference type="Proteomes" id="UP000053660"/>
    </source>
</evidence>
<evidence type="ECO:0000313" key="8">
    <source>
        <dbReference type="EMBL" id="KHJ75286.1"/>
    </source>
</evidence>
<feature type="non-terminal residue" evidence="8">
    <location>
        <position position="207"/>
    </location>
</feature>
<organism evidence="8 9">
    <name type="scientific">Oesophagostomum dentatum</name>
    <name type="common">Nodular worm</name>
    <dbReference type="NCBI Taxonomy" id="61180"/>
    <lineage>
        <taxon>Eukaryota</taxon>
        <taxon>Metazoa</taxon>
        <taxon>Ecdysozoa</taxon>
        <taxon>Nematoda</taxon>
        <taxon>Chromadorea</taxon>
        <taxon>Rhabditida</taxon>
        <taxon>Rhabditina</taxon>
        <taxon>Rhabditomorpha</taxon>
        <taxon>Strongyloidea</taxon>
        <taxon>Strongylidae</taxon>
        <taxon>Oesophagostomum</taxon>
    </lineage>
</organism>
<dbReference type="EMBL" id="KN612893">
    <property type="protein sequence ID" value="KHJ75286.1"/>
    <property type="molecule type" value="Genomic_DNA"/>
</dbReference>
<dbReference type="GO" id="GO:0016192">
    <property type="term" value="P:vesicle-mediated transport"/>
    <property type="evidence" value="ECO:0007669"/>
    <property type="project" value="UniProtKB-ARBA"/>
</dbReference>
<protein>
    <submittedName>
        <fullName evidence="8">Low-density lipoprotein receptor domain class A</fullName>
    </submittedName>
</protein>
<dbReference type="SUPFAM" id="SSF57424">
    <property type="entry name" value="LDL receptor-like module"/>
    <property type="match status" value="1"/>
</dbReference>
<evidence type="ECO:0000256" key="7">
    <source>
        <dbReference type="PROSITE-ProRule" id="PRU00124"/>
    </source>
</evidence>
<dbReference type="InterPro" id="IPR002172">
    <property type="entry name" value="LDrepeatLR_classA_rpt"/>
</dbReference>
<evidence type="ECO:0000256" key="3">
    <source>
        <dbReference type="ARBA" id="ARBA00022737"/>
    </source>
</evidence>
<keyword evidence="4" id="KW-1133">Transmembrane helix</keyword>
<dbReference type="InterPro" id="IPR050685">
    <property type="entry name" value="LDLR"/>
</dbReference>
<feature type="disulfide bond" evidence="7">
    <location>
        <begin position="25"/>
        <end position="43"/>
    </location>
</feature>
<comment type="subcellular location">
    <subcellularLocation>
        <location evidence="1">Membrane</location>
        <topology evidence="1">Single-pass membrane protein</topology>
    </subcellularLocation>
</comment>
<dbReference type="Gene3D" id="4.10.400.10">
    <property type="entry name" value="Low-density Lipoprotein Receptor"/>
    <property type="match status" value="2"/>
</dbReference>
<dbReference type="AlphaFoldDB" id="A0A0B1RUG7"/>
<dbReference type="SMART" id="SM00192">
    <property type="entry name" value="LDLa"/>
    <property type="match status" value="2"/>
</dbReference>
<keyword evidence="9" id="KW-1185">Reference proteome</keyword>
<dbReference type="Pfam" id="PF00057">
    <property type="entry name" value="Ldl_recept_a"/>
    <property type="match status" value="1"/>
</dbReference>
<comment type="caution">
    <text evidence="7">Lacks conserved residue(s) required for the propagation of feature annotation.</text>
</comment>
<evidence type="ECO:0000256" key="4">
    <source>
        <dbReference type="ARBA" id="ARBA00022989"/>
    </source>
</evidence>
<sequence>EACSGVIEQCAYNCTKCDTRLAFTCSDKKCVPLMLVCDGIEDCLEGEDEKNCSCGGLDKFECRSASGKTKCIPKSKVCDGVWDCMDECIGHHWNKYMCGATSHCFRRDEVCAPYTLCPNATKVNKVFCASRALRDNVQLNKQCGIVMFGHLSHPCEDGEAQLSKLLVENTDENLESVIGETKNGEWLPLKDGKENNVPAALRLEPDE</sequence>
<dbReference type="PROSITE" id="PS50068">
    <property type="entry name" value="LDLRA_2"/>
    <property type="match status" value="2"/>
</dbReference>
<keyword evidence="6 7" id="KW-1015">Disulfide bond</keyword>
<reference evidence="8 9" key="1">
    <citation type="submission" date="2014-03" db="EMBL/GenBank/DDBJ databases">
        <title>Draft genome of the hookworm Oesophagostomum dentatum.</title>
        <authorList>
            <person name="Mitreva M."/>
        </authorList>
    </citation>
    <scope>NUCLEOTIDE SEQUENCE [LARGE SCALE GENOMIC DNA]</scope>
    <source>
        <strain evidence="8 9">OD-Hann</strain>
    </source>
</reference>
<accession>A0A0B1RUG7</accession>
<evidence type="ECO:0000256" key="2">
    <source>
        <dbReference type="ARBA" id="ARBA00022692"/>
    </source>
</evidence>
<proteinExistence type="predicted"/>
<feature type="disulfide bond" evidence="7">
    <location>
        <begin position="37"/>
        <end position="52"/>
    </location>
</feature>
<dbReference type="PRINTS" id="PR00261">
    <property type="entry name" value="LDLRECEPTOR"/>
</dbReference>
<keyword evidence="2" id="KW-0812">Transmembrane</keyword>
<evidence type="ECO:0000256" key="1">
    <source>
        <dbReference type="ARBA" id="ARBA00004167"/>
    </source>
</evidence>
<keyword evidence="8" id="KW-0449">Lipoprotein</keyword>
<keyword evidence="3" id="KW-0677">Repeat</keyword>
<dbReference type="Proteomes" id="UP000053660">
    <property type="component" value="Unassembled WGS sequence"/>
</dbReference>
<dbReference type="GO" id="GO:0005886">
    <property type="term" value="C:plasma membrane"/>
    <property type="evidence" value="ECO:0007669"/>
    <property type="project" value="TreeGrafter"/>
</dbReference>
<dbReference type="CDD" id="cd00112">
    <property type="entry name" value="LDLa"/>
    <property type="match status" value="1"/>
</dbReference>
<dbReference type="PANTHER" id="PTHR24270:SF62">
    <property type="entry name" value="LOW-DENSITY LIPOPROTEIN RECEPTOR-RELATED PROTEIN 2"/>
    <property type="match status" value="1"/>
</dbReference>
<dbReference type="OrthoDB" id="10062665at2759"/>
<feature type="non-terminal residue" evidence="8">
    <location>
        <position position="1"/>
    </location>
</feature>
<keyword evidence="8" id="KW-0675">Receptor</keyword>
<dbReference type="InterPro" id="IPR036055">
    <property type="entry name" value="LDL_receptor-like_sf"/>
</dbReference>
<name>A0A0B1RUG7_OESDE</name>
<evidence type="ECO:0000256" key="5">
    <source>
        <dbReference type="ARBA" id="ARBA00023136"/>
    </source>
</evidence>
<dbReference type="PANTHER" id="PTHR24270">
    <property type="entry name" value="LOW-DENSITY LIPOPROTEIN RECEPTOR-RELATED"/>
    <property type="match status" value="1"/>
</dbReference>
<evidence type="ECO:0000256" key="6">
    <source>
        <dbReference type="ARBA" id="ARBA00023157"/>
    </source>
</evidence>
<gene>
    <name evidence="8" type="ORF">OESDEN_25098</name>
</gene>
<keyword evidence="5" id="KW-0472">Membrane</keyword>